<evidence type="ECO:0000313" key="2">
    <source>
        <dbReference type="Proteomes" id="UP000298663"/>
    </source>
</evidence>
<dbReference type="Proteomes" id="UP000298663">
    <property type="component" value="Unassembled WGS sequence"/>
</dbReference>
<accession>A0A4U5MK37</accession>
<evidence type="ECO:0000313" key="1">
    <source>
        <dbReference type="EMBL" id="TKR69779.1"/>
    </source>
</evidence>
<reference evidence="1 2" key="2">
    <citation type="journal article" date="2019" name="G3 (Bethesda)">
        <title>Hybrid Assembly of the Genome of the Entomopathogenic Nematode Steinernema carpocapsae Identifies the X-Chromosome.</title>
        <authorList>
            <person name="Serra L."/>
            <person name="Macchietto M."/>
            <person name="Macias-Munoz A."/>
            <person name="McGill C.J."/>
            <person name="Rodriguez I.M."/>
            <person name="Rodriguez B."/>
            <person name="Murad R."/>
            <person name="Mortazavi A."/>
        </authorList>
    </citation>
    <scope>NUCLEOTIDE SEQUENCE [LARGE SCALE GENOMIC DNA]</scope>
    <source>
        <strain evidence="1 2">ALL</strain>
    </source>
</reference>
<gene>
    <name evidence="1" type="ORF">L596_021885</name>
</gene>
<organism evidence="1 2">
    <name type="scientific">Steinernema carpocapsae</name>
    <name type="common">Entomopathogenic nematode</name>
    <dbReference type="NCBI Taxonomy" id="34508"/>
    <lineage>
        <taxon>Eukaryota</taxon>
        <taxon>Metazoa</taxon>
        <taxon>Ecdysozoa</taxon>
        <taxon>Nematoda</taxon>
        <taxon>Chromadorea</taxon>
        <taxon>Rhabditida</taxon>
        <taxon>Tylenchina</taxon>
        <taxon>Panagrolaimomorpha</taxon>
        <taxon>Strongyloidoidea</taxon>
        <taxon>Steinernematidae</taxon>
        <taxon>Steinernema</taxon>
    </lineage>
</organism>
<keyword evidence="2" id="KW-1185">Reference proteome</keyword>
<sequence length="157" mass="17625">MDSACQICNLVHIELAKSKAPAAQRFAWTKSSDKTVNTTSKCAVWLRIPSSPLLKASPQYTCVFSHGDRITQYIFTASIEGSKLLSWDQQHSNTMWGPRSTNFRHMRLQPHAAKHSSRVAWEKIRLELEQESEVTVKTIESAFATVNTGSGTFQRLG</sequence>
<protein>
    <submittedName>
        <fullName evidence="1">Uncharacterized protein</fullName>
    </submittedName>
</protein>
<comment type="caution">
    <text evidence="1">The sequence shown here is derived from an EMBL/GenBank/DDBJ whole genome shotgun (WGS) entry which is preliminary data.</text>
</comment>
<proteinExistence type="predicted"/>
<dbReference type="AlphaFoldDB" id="A0A4U5MK37"/>
<name>A0A4U5MK37_STECR</name>
<reference evidence="1 2" key="1">
    <citation type="journal article" date="2015" name="Genome Biol.">
        <title>Comparative genomics of Steinernema reveals deeply conserved gene regulatory networks.</title>
        <authorList>
            <person name="Dillman A.R."/>
            <person name="Macchietto M."/>
            <person name="Porter C.F."/>
            <person name="Rogers A."/>
            <person name="Williams B."/>
            <person name="Antoshechkin I."/>
            <person name="Lee M.M."/>
            <person name="Goodwin Z."/>
            <person name="Lu X."/>
            <person name="Lewis E.E."/>
            <person name="Goodrich-Blair H."/>
            <person name="Stock S.P."/>
            <person name="Adams B.J."/>
            <person name="Sternberg P.W."/>
            <person name="Mortazavi A."/>
        </authorList>
    </citation>
    <scope>NUCLEOTIDE SEQUENCE [LARGE SCALE GENOMIC DNA]</scope>
    <source>
        <strain evidence="1 2">ALL</strain>
    </source>
</reference>
<dbReference type="EMBL" id="AZBU02000007">
    <property type="protein sequence ID" value="TKR69779.1"/>
    <property type="molecule type" value="Genomic_DNA"/>
</dbReference>